<feature type="domain" description="RRM" evidence="4">
    <location>
        <begin position="397"/>
        <end position="492"/>
    </location>
</feature>
<dbReference type="EMBL" id="OW152838">
    <property type="protein sequence ID" value="CAH2058998.1"/>
    <property type="molecule type" value="Genomic_DNA"/>
</dbReference>
<dbReference type="Pfam" id="PF00076">
    <property type="entry name" value="RRM_1"/>
    <property type="match status" value="1"/>
</dbReference>
<keyword evidence="6" id="KW-1185">Reference proteome</keyword>
<dbReference type="InterPro" id="IPR052462">
    <property type="entry name" value="SLIRP/GR-RBP-like"/>
</dbReference>
<feature type="compositionally biased region" description="Basic and acidic residues" evidence="3">
    <location>
        <begin position="299"/>
        <end position="311"/>
    </location>
</feature>
<sequence length="764" mass="86288">MDYVVGSVAALVTGNVTPNRPKFMKRALTPIKHQPSPNVTPKSEVVEDRSIFLSPTLQKKKAIVKKSPKRIFENPDLDASNDAEGNPNTKSPKADKVKKHLKEELEGDTASNFKSSKNKKTKVKEPALQNDSWKVEDETINLDNSQDQNESTPKKKKRQKTVVANDDRIAETEDTTDNNTKIQRKKKNKMLQNSSEKIVKNHLNEHSNDDHDNESKSCDNNKENDKSNEQILSVISPKKKYKQKALHQDTVVEEGNINKEIEDSADSGIIQNQMENRKKRNKLKSKTNEVVDTKIIANQEDKESNKDNNEKKSKKKKKGKQEVFINPNAVTDKDTDSEHESDNEIESENDQNNEEVLDTGPIEESSDEEEKVPEKKENENVTNNKEAFIQTEEQIKRTLFVGNVPFSVKCKKEIKKIFSKYGQIETVRIRTVPVKDARVTPKLAVIKNELHPDRSTVNVYVKFRDVSSVKEALAENGTVLNDHHLRVTRSDCTGSEHDPKSSVFVGNLPFALEDEALYKLFQKCGEIESVRIIRDKKTNAGKGFGYVNFKSKDAVELALALPEEDLTMKNRIIRVKRCTQITLKQKPQQDSRRGNFQGSPGRGNLQRDNARGGMQGNFRRGGGHGSYGRENAQRGSGRGRVQGSYGRGNAQRNFGRGHSHSNYGDNGQKKFSGEVGQGQGQFENRQSKPNDSKADGAMRRLMNKRRNQDDAGEGPQNKRQRNINQPGKKTRKEFVGMTAEKKKKHKVSKGQKKKKALSEVLTKQ</sequence>
<feature type="compositionally biased region" description="Gly residues" evidence="3">
    <location>
        <begin position="613"/>
        <end position="626"/>
    </location>
</feature>
<dbReference type="InterPro" id="IPR034221">
    <property type="entry name" value="RBM34_RRM2"/>
</dbReference>
<dbReference type="CDD" id="cd12394">
    <property type="entry name" value="RRM1_RBM34"/>
    <property type="match status" value="1"/>
</dbReference>
<feature type="domain" description="RRM" evidence="4">
    <location>
        <begin position="501"/>
        <end position="580"/>
    </location>
</feature>
<feature type="compositionally biased region" description="Basic and acidic residues" evidence="3">
    <location>
        <begin position="331"/>
        <end position="342"/>
    </location>
</feature>
<feature type="compositionally biased region" description="Basic and acidic residues" evidence="3">
    <location>
        <begin position="197"/>
        <end position="228"/>
    </location>
</feature>
<evidence type="ECO:0000256" key="3">
    <source>
        <dbReference type="SAM" id="MobiDB-lite"/>
    </source>
</evidence>
<dbReference type="Proteomes" id="UP000837857">
    <property type="component" value="Chromosome 26"/>
</dbReference>
<evidence type="ECO:0000256" key="1">
    <source>
        <dbReference type="ARBA" id="ARBA00022884"/>
    </source>
</evidence>
<gene>
    <name evidence="5" type="ORF">IPOD504_LOCUS10669</name>
</gene>
<feature type="non-terminal residue" evidence="5">
    <location>
        <position position="764"/>
    </location>
</feature>
<reference evidence="5" key="1">
    <citation type="submission" date="2022-03" db="EMBL/GenBank/DDBJ databases">
        <authorList>
            <person name="Martin H S."/>
        </authorList>
    </citation>
    <scope>NUCLEOTIDE SEQUENCE</scope>
</reference>
<protein>
    <recommendedName>
        <fullName evidence="4">RRM domain-containing protein</fullName>
    </recommendedName>
</protein>
<organism evidence="5 6">
    <name type="scientific">Iphiclides podalirius</name>
    <name type="common">scarce swallowtail</name>
    <dbReference type="NCBI Taxonomy" id="110791"/>
    <lineage>
        <taxon>Eukaryota</taxon>
        <taxon>Metazoa</taxon>
        <taxon>Ecdysozoa</taxon>
        <taxon>Arthropoda</taxon>
        <taxon>Hexapoda</taxon>
        <taxon>Insecta</taxon>
        <taxon>Pterygota</taxon>
        <taxon>Neoptera</taxon>
        <taxon>Endopterygota</taxon>
        <taxon>Lepidoptera</taxon>
        <taxon>Glossata</taxon>
        <taxon>Ditrysia</taxon>
        <taxon>Papilionoidea</taxon>
        <taxon>Papilionidae</taxon>
        <taxon>Papilioninae</taxon>
        <taxon>Iphiclides</taxon>
    </lineage>
</organism>
<feature type="compositionally biased region" description="Polar residues" evidence="3">
    <location>
        <begin position="141"/>
        <end position="151"/>
    </location>
</feature>
<dbReference type="SMART" id="SM00360">
    <property type="entry name" value="RRM"/>
    <property type="match status" value="2"/>
</dbReference>
<keyword evidence="1 2" id="KW-0694">RNA-binding</keyword>
<dbReference type="InterPro" id="IPR012677">
    <property type="entry name" value="Nucleotide-bd_a/b_plait_sf"/>
</dbReference>
<dbReference type="InterPro" id="IPR000504">
    <property type="entry name" value="RRM_dom"/>
</dbReference>
<proteinExistence type="predicted"/>
<dbReference type="PROSITE" id="PS50102">
    <property type="entry name" value="RRM"/>
    <property type="match status" value="2"/>
</dbReference>
<dbReference type="InterPro" id="IPR035979">
    <property type="entry name" value="RBD_domain_sf"/>
</dbReference>
<dbReference type="SUPFAM" id="SSF54928">
    <property type="entry name" value="RNA-binding domain, RBD"/>
    <property type="match status" value="2"/>
</dbReference>
<evidence type="ECO:0000259" key="4">
    <source>
        <dbReference type="PROSITE" id="PS50102"/>
    </source>
</evidence>
<dbReference type="PANTHER" id="PTHR48027">
    <property type="entry name" value="HETEROGENEOUS NUCLEAR RIBONUCLEOPROTEIN 87F-RELATED"/>
    <property type="match status" value="1"/>
</dbReference>
<evidence type="ECO:0000313" key="6">
    <source>
        <dbReference type="Proteomes" id="UP000837857"/>
    </source>
</evidence>
<feature type="compositionally biased region" description="Acidic residues" evidence="3">
    <location>
        <begin position="343"/>
        <end position="357"/>
    </location>
</feature>
<evidence type="ECO:0000256" key="2">
    <source>
        <dbReference type="PROSITE-ProRule" id="PRU00176"/>
    </source>
</evidence>
<feature type="compositionally biased region" description="Basic and acidic residues" evidence="3">
    <location>
        <begin position="685"/>
        <end position="698"/>
    </location>
</feature>
<accession>A0ABN8IIR4</accession>
<dbReference type="CDD" id="cd12395">
    <property type="entry name" value="RRM2_RBM34"/>
    <property type="match status" value="1"/>
</dbReference>
<feature type="region of interest" description="Disordered" evidence="3">
    <location>
        <begin position="63"/>
        <end position="385"/>
    </location>
</feature>
<dbReference type="Gene3D" id="3.30.70.330">
    <property type="match status" value="2"/>
</dbReference>
<feature type="region of interest" description="Disordered" evidence="3">
    <location>
        <begin position="583"/>
        <end position="764"/>
    </location>
</feature>
<feature type="compositionally biased region" description="Basic residues" evidence="3">
    <location>
        <begin position="741"/>
        <end position="755"/>
    </location>
</feature>
<name>A0ABN8IIR4_9NEOP</name>
<evidence type="ECO:0000313" key="5">
    <source>
        <dbReference type="EMBL" id="CAH2058998.1"/>
    </source>
</evidence>
<feature type="compositionally biased region" description="Low complexity" evidence="3">
    <location>
        <begin position="633"/>
        <end position="648"/>
    </location>
</feature>